<dbReference type="RefSeq" id="WP_142003526.1">
    <property type="nucleotide sequence ID" value="NZ_VFML01000002.1"/>
</dbReference>
<keyword evidence="4" id="KW-1185">Reference proteome</keyword>
<gene>
    <name evidence="3" type="ORF">FB471_6439</name>
</gene>
<evidence type="ECO:0000256" key="1">
    <source>
        <dbReference type="SAM" id="MobiDB-lite"/>
    </source>
</evidence>
<dbReference type="EMBL" id="VFML01000002">
    <property type="protein sequence ID" value="TQI94277.1"/>
    <property type="molecule type" value="Genomic_DNA"/>
</dbReference>
<feature type="transmembrane region" description="Helical" evidence="2">
    <location>
        <begin position="134"/>
        <end position="151"/>
    </location>
</feature>
<dbReference type="OrthoDB" id="4412667at2"/>
<feature type="transmembrane region" description="Helical" evidence="2">
    <location>
        <begin position="82"/>
        <end position="103"/>
    </location>
</feature>
<name>A0A542CTW6_AMYCI</name>
<keyword evidence="2" id="KW-0812">Transmembrane</keyword>
<accession>A0A542CTW6</accession>
<keyword evidence="2" id="KW-1133">Transmembrane helix</keyword>
<proteinExistence type="predicted"/>
<organism evidence="3 4">
    <name type="scientific">Amycolatopsis cihanbeyliensis</name>
    <dbReference type="NCBI Taxonomy" id="1128664"/>
    <lineage>
        <taxon>Bacteria</taxon>
        <taxon>Bacillati</taxon>
        <taxon>Actinomycetota</taxon>
        <taxon>Actinomycetes</taxon>
        <taxon>Pseudonocardiales</taxon>
        <taxon>Pseudonocardiaceae</taxon>
        <taxon>Amycolatopsis</taxon>
    </lineage>
</organism>
<evidence type="ECO:0000313" key="3">
    <source>
        <dbReference type="EMBL" id="TQI94277.1"/>
    </source>
</evidence>
<dbReference type="Proteomes" id="UP000320876">
    <property type="component" value="Unassembled WGS sequence"/>
</dbReference>
<evidence type="ECO:0000256" key="2">
    <source>
        <dbReference type="SAM" id="Phobius"/>
    </source>
</evidence>
<feature type="transmembrane region" description="Helical" evidence="2">
    <location>
        <begin position="12"/>
        <end position="36"/>
    </location>
</feature>
<feature type="transmembrane region" description="Helical" evidence="2">
    <location>
        <begin position="56"/>
        <end position="75"/>
    </location>
</feature>
<evidence type="ECO:0000313" key="4">
    <source>
        <dbReference type="Proteomes" id="UP000320876"/>
    </source>
</evidence>
<dbReference type="InterPro" id="IPR013901">
    <property type="entry name" value="Anthrone_oxy"/>
</dbReference>
<dbReference type="AlphaFoldDB" id="A0A542CTW6"/>
<protein>
    <submittedName>
        <fullName evidence="3">Putative membrane protein</fullName>
    </submittedName>
</protein>
<reference evidence="3 4" key="1">
    <citation type="submission" date="2019-06" db="EMBL/GenBank/DDBJ databases">
        <title>Sequencing the genomes of 1000 actinobacteria strains.</title>
        <authorList>
            <person name="Klenk H.-P."/>
        </authorList>
    </citation>
    <scope>NUCLEOTIDE SEQUENCE [LARGE SCALE GENOMIC DNA]</scope>
    <source>
        <strain evidence="3 4">DSM 45679</strain>
    </source>
</reference>
<comment type="caution">
    <text evidence="3">The sequence shown here is derived from an EMBL/GenBank/DDBJ whole genome shotgun (WGS) entry which is preliminary data.</text>
</comment>
<dbReference type="Pfam" id="PF08592">
    <property type="entry name" value="Anthrone_oxy"/>
    <property type="match status" value="1"/>
</dbReference>
<sequence length="173" mass="18041">MNTLHSRLSTGAALLCTGLLAGAFLYGWANVAATFANVPLDVHLAYRVELMKRNGTIMPILMGLAIVTLAWSTVATRGRTRALITCGAVLALTALLTTVFGNVPINGEIKRWAASAPPAGYEDRLDTWALFHDLRVAAAIGALVLLVVAVSKRSSPPRGPHAAAGSVSWGGPG</sequence>
<keyword evidence="2" id="KW-0472">Membrane</keyword>
<feature type="region of interest" description="Disordered" evidence="1">
    <location>
        <begin position="153"/>
        <end position="173"/>
    </location>
</feature>